<dbReference type="InterPro" id="IPR051415">
    <property type="entry name" value="LAAT-1"/>
</dbReference>
<keyword evidence="2 6" id="KW-0812">Transmembrane</keyword>
<evidence type="ECO:0000256" key="4">
    <source>
        <dbReference type="ARBA" id="ARBA00023136"/>
    </source>
</evidence>
<organism evidence="7 8">
    <name type="scientific">Tilletiopsis washingtonensis</name>
    <dbReference type="NCBI Taxonomy" id="58919"/>
    <lineage>
        <taxon>Eukaryota</taxon>
        <taxon>Fungi</taxon>
        <taxon>Dikarya</taxon>
        <taxon>Basidiomycota</taxon>
        <taxon>Ustilaginomycotina</taxon>
        <taxon>Exobasidiomycetes</taxon>
        <taxon>Entylomatales</taxon>
        <taxon>Entylomatales incertae sedis</taxon>
        <taxon>Tilletiopsis</taxon>
    </lineage>
</organism>
<sequence length="282" mass="30663">MSVGAGAVSAAWRTPAHTASWRDRWLNWRRGHTRGLQPSMMLLWAAAGLPLGIHNILAELNVALQVQAQILTALSLVTWAQVMYLGHKWSMLKTLSVTGALMALAGGIEVAFVCGFRYGAQSVPSSFILAMAILAAVGLGLGVGRHYVDMYQHRSVRGISWGFVFLDAGGDLFSLLSVLLERPLSAASIAIYATELLLWLGVMFAGLAWNVPQWYSSRRGVERRHDSADAQAPALEMEPQRSPAGAAVDADAASSTHSVFRTSGWDRLTRRLRDAAQPRQEL</sequence>
<dbReference type="RefSeq" id="XP_025594964.1">
    <property type="nucleotide sequence ID" value="XM_025740410.1"/>
</dbReference>
<dbReference type="GO" id="GO:0016020">
    <property type="term" value="C:membrane"/>
    <property type="evidence" value="ECO:0007669"/>
    <property type="project" value="UniProtKB-SubCell"/>
</dbReference>
<feature type="compositionally biased region" description="Low complexity" evidence="5">
    <location>
        <begin position="244"/>
        <end position="253"/>
    </location>
</feature>
<keyword evidence="8" id="KW-1185">Reference proteome</keyword>
<dbReference type="Proteomes" id="UP000245946">
    <property type="component" value="Unassembled WGS sequence"/>
</dbReference>
<accession>A0A316Z3D3</accession>
<feature type="transmembrane region" description="Helical" evidence="6">
    <location>
        <begin position="126"/>
        <end position="148"/>
    </location>
</feature>
<feature type="transmembrane region" description="Helical" evidence="6">
    <location>
        <begin position="186"/>
        <end position="209"/>
    </location>
</feature>
<feature type="transmembrane region" description="Helical" evidence="6">
    <location>
        <begin position="97"/>
        <end position="120"/>
    </location>
</feature>
<proteinExistence type="predicted"/>
<dbReference type="EMBL" id="KZ819310">
    <property type="protein sequence ID" value="PWN94685.1"/>
    <property type="molecule type" value="Genomic_DNA"/>
</dbReference>
<dbReference type="OrthoDB" id="407617at2759"/>
<dbReference type="AlphaFoldDB" id="A0A316Z3D3"/>
<comment type="subcellular location">
    <subcellularLocation>
        <location evidence="1">Membrane</location>
        <topology evidence="1">Multi-pass membrane protein</topology>
    </subcellularLocation>
</comment>
<evidence type="ECO:0008006" key="9">
    <source>
        <dbReference type="Google" id="ProtNLM"/>
    </source>
</evidence>
<evidence type="ECO:0000256" key="2">
    <source>
        <dbReference type="ARBA" id="ARBA00022692"/>
    </source>
</evidence>
<name>A0A316Z3D3_9BASI</name>
<gene>
    <name evidence="7" type="ORF">FA09DRAFT_302683</name>
</gene>
<evidence type="ECO:0000313" key="8">
    <source>
        <dbReference type="Proteomes" id="UP000245946"/>
    </source>
</evidence>
<reference evidence="7 8" key="1">
    <citation type="journal article" date="2018" name="Mol. Biol. Evol.">
        <title>Broad Genomic Sampling Reveals a Smut Pathogenic Ancestry of the Fungal Clade Ustilaginomycotina.</title>
        <authorList>
            <person name="Kijpornyongpan T."/>
            <person name="Mondo S.J."/>
            <person name="Barry K."/>
            <person name="Sandor L."/>
            <person name="Lee J."/>
            <person name="Lipzen A."/>
            <person name="Pangilinan J."/>
            <person name="LaButti K."/>
            <person name="Hainaut M."/>
            <person name="Henrissat B."/>
            <person name="Grigoriev I.V."/>
            <person name="Spatafora J.W."/>
            <person name="Aime M.C."/>
        </authorList>
    </citation>
    <scope>NUCLEOTIDE SEQUENCE [LARGE SCALE GENOMIC DNA]</scope>
    <source>
        <strain evidence="7 8">MCA 4186</strain>
    </source>
</reference>
<evidence type="ECO:0000256" key="6">
    <source>
        <dbReference type="SAM" id="Phobius"/>
    </source>
</evidence>
<keyword evidence="3 6" id="KW-1133">Transmembrane helix</keyword>
<dbReference type="Pfam" id="PF04193">
    <property type="entry name" value="PQ-loop"/>
    <property type="match status" value="2"/>
</dbReference>
<dbReference type="PANTHER" id="PTHR16201:SF37">
    <property type="entry name" value="PQ-LOOP REPEAT-CONTAINING PROTEIN"/>
    <property type="match status" value="1"/>
</dbReference>
<evidence type="ECO:0000313" key="7">
    <source>
        <dbReference type="EMBL" id="PWN94685.1"/>
    </source>
</evidence>
<feature type="transmembrane region" description="Helical" evidence="6">
    <location>
        <begin position="39"/>
        <end position="58"/>
    </location>
</feature>
<feature type="transmembrane region" description="Helical" evidence="6">
    <location>
        <begin position="160"/>
        <end position="180"/>
    </location>
</feature>
<dbReference type="InterPro" id="IPR006603">
    <property type="entry name" value="PQ-loop_rpt"/>
</dbReference>
<evidence type="ECO:0000256" key="3">
    <source>
        <dbReference type="ARBA" id="ARBA00022989"/>
    </source>
</evidence>
<dbReference type="PANTHER" id="PTHR16201">
    <property type="entry name" value="SEVEN TRANSMEMBRANE PROTEIN 1-RELATED"/>
    <property type="match status" value="1"/>
</dbReference>
<keyword evidence="4 6" id="KW-0472">Membrane</keyword>
<evidence type="ECO:0000256" key="5">
    <source>
        <dbReference type="SAM" id="MobiDB-lite"/>
    </source>
</evidence>
<protein>
    <recommendedName>
        <fullName evidence="9">PQ-loop-domain-containing protein</fullName>
    </recommendedName>
</protein>
<evidence type="ECO:0000256" key="1">
    <source>
        <dbReference type="ARBA" id="ARBA00004141"/>
    </source>
</evidence>
<dbReference type="GeneID" id="37267956"/>
<feature type="region of interest" description="Disordered" evidence="5">
    <location>
        <begin position="226"/>
        <end position="257"/>
    </location>
</feature>
<feature type="transmembrane region" description="Helical" evidence="6">
    <location>
        <begin position="64"/>
        <end position="85"/>
    </location>
</feature>